<dbReference type="AlphaFoldDB" id="A0A385SDY9"/>
<dbReference type="KEGG" id="chk:D4L85_00180"/>
<dbReference type="InterPro" id="IPR007492">
    <property type="entry name" value="LytTR_DNA-bd_dom"/>
</dbReference>
<dbReference type="OrthoDB" id="1646880at2"/>
<dbReference type="Pfam" id="PF04397">
    <property type="entry name" value="LytTR"/>
    <property type="match status" value="1"/>
</dbReference>
<dbReference type="RefSeq" id="WP_119752415.1">
    <property type="nucleotide sequence ID" value="NZ_CP032382.1"/>
</dbReference>
<sequence>MRDTRVIIVEDELNAAKNLKYLLAEHAPDMGVMATHASIEQATDWLRKNPPPSLGFFDIQLEDGLSFEIFKLINIDFPVIFTTAFNDYAIEAFKVNSIDYLLKPVHAADLQFSLEKFRKLAQPKPDKDLIYNVLNTLSRQQETSTLLVHFRDKIIPVPVGDFAFFFIRNNLVHGCTHKNQIHLLDFTFEALEQKLPRRHFIRANRQYIVNRTAIQEMELFFNGRLSLKLSPAPSETVLISKAKVPLFKQWMEA</sequence>
<dbReference type="Proteomes" id="UP000266183">
    <property type="component" value="Chromosome"/>
</dbReference>
<dbReference type="PROSITE" id="PS50110">
    <property type="entry name" value="RESPONSE_REGULATORY"/>
    <property type="match status" value="1"/>
</dbReference>
<dbReference type="Pfam" id="PF00072">
    <property type="entry name" value="Response_reg"/>
    <property type="match status" value="1"/>
</dbReference>
<evidence type="ECO:0000259" key="2">
    <source>
        <dbReference type="PROSITE" id="PS50110"/>
    </source>
</evidence>
<dbReference type="InterPro" id="IPR011006">
    <property type="entry name" value="CheY-like_superfamily"/>
</dbReference>
<proteinExistence type="predicted"/>
<organism evidence="4 5">
    <name type="scientific">Chryseolinea soli</name>
    <dbReference type="NCBI Taxonomy" id="2321403"/>
    <lineage>
        <taxon>Bacteria</taxon>
        <taxon>Pseudomonadati</taxon>
        <taxon>Bacteroidota</taxon>
        <taxon>Cytophagia</taxon>
        <taxon>Cytophagales</taxon>
        <taxon>Fulvivirgaceae</taxon>
        <taxon>Chryseolinea</taxon>
    </lineage>
</organism>
<dbReference type="EMBL" id="CP032382">
    <property type="protein sequence ID" value="AYB29092.1"/>
    <property type="molecule type" value="Genomic_DNA"/>
</dbReference>
<dbReference type="SMART" id="SM00850">
    <property type="entry name" value="LytTR"/>
    <property type="match status" value="1"/>
</dbReference>
<dbReference type="PROSITE" id="PS50930">
    <property type="entry name" value="HTH_LYTTR"/>
    <property type="match status" value="1"/>
</dbReference>
<dbReference type="PANTHER" id="PTHR37299:SF1">
    <property type="entry name" value="STAGE 0 SPORULATION PROTEIN A HOMOLOG"/>
    <property type="match status" value="1"/>
</dbReference>
<gene>
    <name evidence="4" type="ORF">D4L85_00180</name>
</gene>
<feature type="domain" description="Response regulatory" evidence="2">
    <location>
        <begin position="5"/>
        <end position="118"/>
    </location>
</feature>
<dbReference type="GO" id="GO:0003677">
    <property type="term" value="F:DNA binding"/>
    <property type="evidence" value="ECO:0007669"/>
    <property type="project" value="UniProtKB-KW"/>
</dbReference>
<dbReference type="PANTHER" id="PTHR37299">
    <property type="entry name" value="TRANSCRIPTIONAL REGULATOR-RELATED"/>
    <property type="match status" value="1"/>
</dbReference>
<dbReference type="GO" id="GO:0000156">
    <property type="term" value="F:phosphorelay response regulator activity"/>
    <property type="evidence" value="ECO:0007669"/>
    <property type="project" value="InterPro"/>
</dbReference>
<keyword evidence="1" id="KW-0597">Phosphoprotein</keyword>
<name>A0A385SDY9_9BACT</name>
<feature type="modified residue" description="4-aspartylphosphate" evidence="1">
    <location>
        <position position="58"/>
    </location>
</feature>
<dbReference type="InterPro" id="IPR001789">
    <property type="entry name" value="Sig_transdc_resp-reg_receiver"/>
</dbReference>
<dbReference type="Gene3D" id="2.40.50.1020">
    <property type="entry name" value="LytTr DNA-binding domain"/>
    <property type="match status" value="1"/>
</dbReference>
<dbReference type="SMART" id="SM00448">
    <property type="entry name" value="REC"/>
    <property type="match status" value="1"/>
</dbReference>
<protein>
    <submittedName>
        <fullName evidence="4">DNA-binding response regulator</fullName>
    </submittedName>
</protein>
<evidence type="ECO:0000313" key="4">
    <source>
        <dbReference type="EMBL" id="AYB29092.1"/>
    </source>
</evidence>
<feature type="domain" description="HTH LytTR-type" evidence="3">
    <location>
        <begin position="176"/>
        <end position="253"/>
    </location>
</feature>
<evidence type="ECO:0000313" key="5">
    <source>
        <dbReference type="Proteomes" id="UP000266183"/>
    </source>
</evidence>
<evidence type="ECO:0000259" key="3">
    <source>
        <dbReference type="PROSITE" id="PS50930"/>
    </source>
</evidence>
<keyword evidence="4" id="KW-0238">DNA-binding</keyword>
<keyword evidence="5" id="KW-1185">Reference proteome</keyword>
<accession>A0A385SDY9</accession>
<evidence type="ECO:0000256" key="1">
    <source>
        <dbReference type="PROSITE-ProRule" id="PRU00169"/>
    </source>
</evidence>
<dbReference type="SUPFAM" id="SSF52172">
    <property type="entry name" value="CheY-like"/>
    <property type="match status" value="1"/>
</dbReference>
<dbReference type="Gene3D" id="3.40.50.2300">
    <property type="match status" value="1"/>
</dbReference>
<dbReference type="InterPro" id="IPR046947">
    <property type="entry name" value="LytR-like"/>
</dbReference>
<reference evidence="5" key="1">
    <citation type="submission" date="2018-09" db="EMBL/GenBank/DDBJ databases">
        <title>Chryseolinea sp. KIS68-18 isolated from soil.</title>
        <authorList>
            <person name="Weon H.-Y."/>
            <person name="Kwon S.-W."/>
            <person name="Lee S.A."/>
        </authorList>
    </citation>
    <scope>NUCLEOTIDE SEQUENCE [LARGE SCALE GENOMIC DNA]</scope>
    <source>
        <strain evidence="5">KIS68-18</strain>
    </source>
</reference>